<evidence type="ECO:0000259" key="3">
    <source>
        <dbReference type="Pfam" id="PF00080"/>
    </source>
</evidence>
<dbReference type="InterPro" id="IPR036423">
    <property type="entry name" value="SOD-like_Cu/Zn_dom_sf"/>
</dbReference>
<dbReference type="Pfam" id="PF00080">
    <property type="entry name" value="Sod_Cu"/>
    <property type="match status" value="1"/>
</dbReference>
<dbReference type="RefSeq" id="WP_343164577.1">
    <property type="nucleotide sequence ID" value="NZ_JBHRSV010000016.1"/>
</dbReference>
<dbReference type="Gene3D" id="2.60.40.200">
    <property type="entry name" value="Superoxide dismutase, copper/zinc binding domain"/>
    <property type="match status" value="1"/>
</dbReference>
<accession>A0ABV6ZXV9</accession>
<dbReference type="PROSITE" id="PS00087">
    <property type="entry name" value="SOD_CU_ZN_1"/>
    <property type="match status" value="1"/>
</dbReference>
<dbReference type="SUPFAM" id="SSF49329">
    <property type="entry name" value="Cu,Zn superoxide dismutase-like"/>
    <property type="match status" value="1"/>
</dbReference>
<organism evidence="4 5">
    <name type="scientific">Hyphobacterium vulgare</name>
    <dbReference type="NCBI Taxonomy" id="1736751"/>
    <lineage>
        <taxon>Bacteria</taxon>
        <taxon>Pseudomonadati</taxon>
        <taxon>Pseudomonadota</taxon>
        <taxon>Alphaproteobacteria</taxon>
        <taxon>Maricaulales</taxon>
        <taxon>Maricaulaceae</taxon>
        <taxon>Hyphobacterium</taxon>
    </lineage>
</organism>
<protein>
    <submittedName>
        <fullName evidence="4">Superoxide dismutase family protein</fullName>
    </submittedName>
</protein>
<evidence type="ECO:0000256" key="1">
    <source>
        <dbReference type="ARBA" id="ARBA00010457"/>
    </source>
</evidence>
<name>A0ABV6ZXV9_9PROT</name>
<evidence type="ECO:0000313" key="5">
    <source>
        <dbReference type="Proteomes" id="UP001595379"/>
    </source>
</evidence>
<reference evidence="5" key="1">
    <citation type="journal article" date="2019" name="Int. J. Syst. Evol. Microbiol.">
        <title>The Global Catalogue of Microorganisms (GCM) 10K type strain sequencing project: providing services to taxonomists for standard genome sequencing and annotation.</title>
        <authorList>
            <consortium name="The Broad Institute Genomics Platform"/>
            <consortium name="The Broad Institute Genome Sequencing Center for Infectious Disease"/>
            <person name="Wu L."/>
            <person name="Ma J."/>
        </authorList>
    </citation>
    <scope>NUCLEOTIDE SEQUENCE [LARGE SCALE GENOMIC DNA]</scope>
    <source>
        <strain evidence="5">KCTC 52487</strain>
    </source>
</reference>
<dbReference type="InterPro" id="IPR018152">
    <property type="entry name" value="SOD_Cu/Zn_BS"/>
</dbReference>
<dbReference type="EMBL" id="JBHRSV010000016">
    <property type="protein sequence ID" value="MFC2926265.1"/>
    <property type="molecule type" value="Genomic_DNA"/>
</dbReference>
<proteinExistence type="inferred from homology"/>
<feature type="domain" description="Superoxide dismutase copper/zinc binding" evidence="3">
    <location>
        <begin position="54"/>
        <end position="184"/>
    </location>
</feature>
<comment type="caution">
    <text evidence="4">The sequence shown here is derived from an EMBL/GenBank/DDBJ whole genome shotgun (WGS) entry which is preliminary data.</text>
</comment>
<keyword evidence="5" id="KW-1185">Reference proteome</keyword>
<feature type="signal peptide" evidence="2">
    <location>
        <begin position="1"/>
        <end position="23"/>
    </location>
</feature>
<keyword evidence="2" id="KW-0732">Signal</keyword>
<evidence type="ECO:0000313" key="4">
    <source>
        <dbReference type="EMBL" id="MFC2926265.1"/>
    </source>
</evidence>
<dbReference type="PANTHER" id="PTHR10003">
    <property type="entry name" value="SUPEROXIDE DISMUTASE CU-ZN -RELATED"/>
    <property type="match status" value="1"/>
</dbReference>
<dbReference type="InterPro" id="IPR001424">
    <property type="entry name" value="SOD_Cu_Zn_dom"/>
</dbReference>
<feature type="chain" id="PRO_5045297394" evidence="2">
    <location>
        <begin position="24"/>
        <end position="188"/>
    </location>
</feature>
<dbReference type="CDD" id="cd00305">
    <property type="entry name" value="Cu-Zn_Superoxide_Dismutase"/>
    <property type="match status" value="1"/>
</dbReference>
<dbReference type="Proteomes" id="UP001595379">
    <property type="component" value="Unassembled WGS sequence"/>
</dbReference>
<evidence type="ECO:0000256" key="2">
    <source>
        <dbReference type="SAM" id="SignalP"/>
    </source>
</evidence>
<sequence>MPRPAVLVLAAVAALPAAALAHAARADDPVAMRVQVEHPVASAQLLRADGSPAGEAIFTETPNGVLIEAELTGLPAGEHGFHIHETGSCSPDFTAAGGHMAAGTDEAVHGFERAAGPHPGDMPNIHVPESGALHIEVLNARISFDGDNALFDADGSALILHSGADDYETQPSGAAGERIACGVIEREV</sequence>
<gene>
    <name evidence="4" type="ORF">ACFOOR_09115</name>
</gene>
<dbReference type="InterPro" id="IPR024134">
    <property type="entry name" value="SOD_Cu/Zn_/chaperone"/>
</dbReference>
<comment type="similarity">
    <text evidence="1">Belongs to the Cu-Zn superoxide dismutase family.</text>
</comment>